<reference evidence="1 2" key="1">
    <citation type="journal article" date="2010" name="J. Bacteriol.">
        <title>The Citrobacter rodentium genome sequence reveals convergent evolution with human pathogenic Escherichia coli.</title>
        <authorList>
            <person name="Petty N.K."/>
            <person name="Bulgin R."/>
            <person name="Crepin V.F."/>
            <person name="Cerdeno-Tarraga A.M."/>
            <person name="Schroeder G.N."/>
            <person name="Quail M.A."/>
            <person name="Lennard N."/>
            <person name="Corton C."/>
            <person name="Barron A."/>
            <person name="Clark L."/>
            <person name="Toribio A.L."/>
            <person name="Parkhill J."/>
            <person name="Dougan G."/>
            <person name="Frankel G."/>
            <person name="Thomson N.R."/>
        </authorList>
    </citation>
    <scope>NUCLEOTIDE SEQUENCE [LARGE SCALE GENOMIC DNA]</scope>
    <source>
        <strain evidence="1 2">ICC168</strain>
    </source>
</reference>
<dbReference type="AlphaFoldDB" id="D2TPK6"/>
<dbReference type="Proteomes" id="UP000001889">
    <property type="component" value="Chromosome"/>
</dbReference>
<name>D2TPK6_CITRI</name>
<accession>D2TPK6</accession>
<protein>
    <submittedName>
        <fullName evidence="1">Uncharacterized protein</fullName>
    </submittedName>
</protein>
<dbReference type="KEGG" id="cro:ROD_20711"/>
<evidence type="ECO:0000313" key="1">
    <source>
        <dbReference type="EMBL" id="CBG88822.1"/>
    </source>
</evidence>
<dbReference type="HOGENOM" id="CLU_2328699_0_0_6"/>
<organism evidence="1 2">
    <name type="scientific">Citrobacter rodentium (strain ICC168)</name>
    <name type="common">Citrobacter freundii biotype 4280</name>
    <dbReference type="NCBI Taxonomy" id="637910"/>
    <lineage>
        <taxon>Bacteria</taxon>
        <taxon>Pseudomonadati</taxon>
        <taxon>Pseudomonadota</taxon>
        <taxon>Gammaproteobacteria</taxon>
        <taxon>Enterobacterales</taxon>
        <taxon>Enterobacteriaceae</taxon>
        <taxon>Citrobacter</taxon>
    </lineage>
</organism>
<keyword evidence="2" id="KW-1185">Reference proteome</keyword>
<proteinExistence type="predicted"/>
<evidence type="ECO:0000313" key="2">
    <source>
        <dbReference type="Proteomes" id="UP000001889"/>
    </source>
</evidence>
<sequence>MLSRTKIWSPYYVPAVEYSRALMPSEKPQQDLFQTVFHFYPVEFVRLDQVVYHGSSVSTMIAAEEKPVLFSQTDEPEGSFGSVIICLSHLNTTPAGGV</sequence>
<gene>
    <name evidence="1" type="ordered locus">ROD_20711</name>
</gene>
<dbReference type="EMBL" id="FN543502">
    <property type="protein sequence ID" value="CBG88822.1"/>
    <property type="molecule type" value="Genomic_DNA"/>
</dbReference>